<comment type="caution">
    <text evidence="1">The sequence shown here is derived from an EMBL/GenBank/DDBJ whole genome shotgun (WGS) entry which is preliminary data.</text>
</comment>
<reference evidence="1 2" key="1">
    <citation type="journal article" date="2022" name="Plant J.">
        <title>Chromosome-level genome of Camellia lanceoleosa provides a valuable resource for understanding genome evolution and self-incompatibility.</title>
        <authorList>
            <person name="Gong W."/>
            <person name="Xiao S."/>
            <person name="Wang L."/>
            <person name="Liao Z."/>
            <person name="Chang Y."/>
            <person name="Mo W."/>
            <person name="Hu G."/>
            <person name="Li W."/>
            <person name="Zhao G."/>
            <person name="Zhu H."/>
            <person name="Hu X."/>
            <person name="Ji K."/>
            <person name="Xiang X."/>
            <person name="Song Q."/>
            <person name="Yuan D."/>
            <person name="Jin S."/>
            <person name="Zhang L."/>
        </authorList>
    </citation>
    <scope>NUCLEOTIDE SEQUENCE [LARGE SCALE GENOMIC DNA]</scope>
    <source>
        <strain evidence="1">SQ_2022a</strain>
    </source>
</reference>
<gene>
    <name evidence="1" type="ORF">LOK49_LG02G00308</name>
</gene>
<protein>
    <submittedName>
        <fullName evidence="1">Molybdopterin synthase catalytic subunit</fullName>
    </submittedName>
</protein>
<name>A0ACC0IS16_9ERIC</name>
<evidence type="ECO:0000313" key="1">
    <source>
        <dbReference type="EMBL" id="KAI8028246.1"/>
    </source>
</evidence>
<sequence length="136" mass="15162">MDGWISALHGTLGKRDSKKVQICTKSICSLVRCSWNLHSIAIAHRLGPVPVGHTSVFIAVSAVYHAEAFDACKFLIDEIKALVSICKKEVYVNGEVWKENYEFFERKIQIVEGNGVCSKRKKGCCAVKGEGGEWRF</sequence>
<accession>A0ACC0IS16</accession>
<organism evidence="1 2">
    <name type="scientific">Camellia lanceoleosa</name>
    <dbReference type="NCBI Taxonomy" id="1840588"/>
    <lineage>
        <taxon>Eukaryota</taxon>
        <taxon>Viridiplantae</taxon>
        <taxon>Streptophyta</taxon>
        <taxon>Embryophyta</taxon>
        <taxon>Tracheophyta</taxon>
        <taxon>Spermatophyta</taxon>
        <taxon>Magnoliopsida</taxon>
        <taxon>eudicotyledons</taxon>
        <taxon>Gunneridae</taxon>
        <taxon>Pentapetalae</taxon>
        <taxon>asterids</taxon>
        <taxon>Ericales</taxon>
        <taxon>Theaceae</taxon>
        <taxon>Camellia</taxon>
    </lineage>
</organism>
<dbReference type="Proteomes" id="UP001060215">
    <property type="component" value="Chromosome 3"/>
</dbReference>
<keyword evidence="2" id="KW-1185">Reference proteome</keyword>
<proteinExistence type="predicted"/>
<dbReference type="EMBL" id="CM045760">
    <property type="protein sequence ID" value="KAI8028246.1"/>
    <property type="molecule type" value="Genomic_DNA"/>
</dbReference>
<evidence type="ECO:0000313" key="2">
    <source>
        <dbReference type="Proteomes" id="UP001060215"/>
    </source>
</evidence>